<evidence type="ECO:0000256" key="7">
    <source>
        <dbReference type="SAM" id="Phobius"/>
    </source>
</evidence>
<evidence type="ECO:0000256" key="3">
    <source>
        <dbReference type="ARBA" id="ARBA00022692"/>
    </source>
</evidence>
<dbReference type="AlphaFoldDB" id="A0A6V7QGG8"/>
<dbReference type="GO" id="GO:0016020">
    <property type="term" value="C:membrane"/>
    <property type="evidence" value="ECO:0007669"/>
    <property type="project" value="UniProtKB-SubCell"/>
</dbReference>
<dbReference type="GO" id="GO:0006865">
    <property type="term" value="P:amino acid transport"/>
    <property type="evidence" value="ECO:0007669"/>
    <property type="project" value="UniProtKB-KW"/>
</dbReference>
<feature type="transmembrane region" description="Helical" evidence="7">
    <location>
        <begin position="289"/>
        <end position="309"/>
    </location>
</feature>
<feature type="domain" description="Amino acid transporter transmembrane" evidence="8">
    <location>
        <begin position="26"/>
        <end position="347"/>
    </location>
</feature>
<reference evidence="9" key="1">
    <citation type="submission" date="2020-07" db="EMBL/GenBank/DDBJ databases">
        <authorList>
            <person name="Lin J."/>
        </authorList>
    </citation>
    <scope>NUCLEOTIDE SEQUENCE</scope>
</reference>
<feature type="transmembrane region" description="Helical" evidence="7">
    <location>
        <begin position="20"/>
        <end position="39"/>
    </location>
</feature>
<protein>
    <recommendedName>
        <fullName evidence="8">Amino acid transporter transmembrane domain-containing protein</fullName>
    </recommendedName>
</protein>
<evidence type="ECO:0000256" key="1">
    <source>
        <dbReference type="ARBA" id="ARBA00004370"/>
    </source>
</evidence>
<proteinExistence type="predicted"/>
<evidence type="ECO:0000256" key="4">
    <source>
        <dbReference type="ARBA" id="ARBA00022970"/>
    </source>
</evidence>
<comment type="subcellular location">
    <subcellularLocation>
        <location evidence="1">Membrane</location>
    </subcellularLocation>
</comment>
<evidence type="ECO:0000256" key="6">
    <source>
        <dbReference type="ARBA" id="ARBA00023136"/>
    </source>
</evidence>
<evidence type="ECO:0000313" key="9">
    <source>
        <dbReference type="EMBL" id="CAD1842108.1"/>
    </source>
</evidence>
<gene>
    <name evidence="9" type="ORF">CB5_LOCUS25319</name>
</gene>
<evidence type="ECO:0000259" key="8">
    <source>
        <dbReference type="Pfam" id="PF01490"/>
    </source>
</evidence>
<organism evidence="9">
    <name type="scientific">Ananas comosus var. bracteatus</name>
    <name type="common">red pineapple</name>
    <dbReference type="NCBI Taxonomy" id="296719"/>
    <lineage>
        <taxon>Eukaryota</taxon>
        <taxon>Viridiplantae</taxon>
        <taxon>Streptophyta</taxon>
        <taxon>Embryophyta</taxon>
        <taxon>Tracheophyta</taxon>
        <taxon>Spermatophyta</taxon>
        <taxon>Magnoliopsida</taxon>
        <taxon>Liliopsida</taxon>
        <taxon>Poales</taxon>
        <taxon>Bromeliaceae</taxon>
        <taxon>Bromelioideae</taxon>
        <taxon>Ananas</taxon>
    </lineage>
</organism>
<accession>A0A6V7QGG8</accession>
<evidence type="ECO:0000256" key="5">
    <source>
        <dbReference type="ARBA" id="ARBA00022989"/>
    </source>
</evidence>
<evidence type="ECO:0000256" key="2">
    <source>
        <dbReference type="ARBA" id="ARBA00022448"/>
    </source>
</evidence>
<keyword evidence="4" id="KW-0029">Amino-acid transport</keyword>
<dbReference type="PANTHER" id="PTHR48017">
    <property type="entry name" value="OS05G0424000 PROTEIN-RELATED"/>
    <property type="match status" value="1"/>
</dbReference>
<feature type="transmembrane region" description="Helical" evidence="7">
    <location>
        <begin position="110"/>
        <end position="135"/>
    </location>
</feature>
<dbReference type="InterPro" id="IPR013057">
    <property type="entry name" value="AA_transpt_TM"/>
</dbReference>
<feature type="transmembrane region" description="Helical" evidence="7">
    <location>
        <begin position="315"/>
        <end position="335"/>
    </location>
</feature>
<feature type="transmembrane region" description="Helical" evidence="7">
    <location>
        <begin position="156"/>
        <end position="177"/>
    </location>
</feature>
<keyword evidence="5 7" id="KW-1133">Transmembrane helix</keyword>
<name>A0A6V7QGG8_ANACO</name>
<feature type="transmembrane region" description="Helical" evidence="7">
    <location>
        <begin position="87"/>
        <end position="104"/>
    </location>
</feature>
<dbReference type="Pfam" id="PF01490">
    <property type="entry name" value="Aa_trans"/>
    <property type="match status" value="1"/>
</dbReference>
<sequence>MEKGIVNDAEGGEHERQGTLWTATAHIAAAVVGSGNVFLCGLAQYINFMGTLVGYTITASTSMIAVKRANCFHRNGHGARCDASGSTFMVVFGLFQLVLSQLPSLENITWLSVVAVATSFGYSFISLGLCAGKWASHGDFRGTLAGTDNGSPGDKAFNVLLALGNIAFAYTFADILIEIQDTIKSPPPENKTMKKATFYGLVLTTIFYLLLGCIGYAAFVTMLRGTSSLALDSMSPFGLSTLVFAQPIFARFESYIAGRFPEAKFIHKTYYVKLPLTDFGSLSFTLSKLVLRTIFIMFTTLVAMLLPFFNAVLGLIGALGFWPLSVYFPVSMHMAQKKIKRGQPKWIMLQE</sequence>
<keyword evidence="2" id="KW-0813">Transport</keyword>
<feature type="transmembrane region" description="Helical" evidence="7">
    <location>
        <begin position="197"/>
        <end position="219"/>
    </location>
</feature>
<keyword evidence="3 7" id="KW-0812">Transmembrane</keyword>
<keyword evidence="6 7" id="KW-0472">Membrane</keyword>
<dbReference type="EMBL" id="LR862135">
    <property type="protein sequence ID" value="CAD1842108.1"/>
    <property type="molecule type" value="Genomic_DNA"/>
</dbReference>